<organism evidence="15 16">
    <name type="scientific">Coprinopsis cinerea (strain Okayama-7 / 130 / ATCC MYA-4618 / FGSC 9003)</name>
    <name type="common">Inky cap fungus</name>
    <name type="synonym">Hormographiella aspergillata</name>
    <dbReference type="NCBI Taxonomy" id="240176"/>
    <lineage>
        <taxon>Eukaryota</taxon>
        <taxon>Fungi</taxon>
        <taxon>Dikarya</taxon>
        <taxon>Basidiomycota</taxon>
        <taxon>Agaricomycotina</taxon>
        <taxon>Agaricomycetes</taxon>
        <taxon>Agaricomycetidae</taxon>
        <taxon>Agaricales</taxon>
        <taxon>Agaricineae</taxon>
        <taxon>Psathyrellaceae</taxon>
        <taxon>Coprinopsis</taxon>
    </lineage>
</organism>
<keyword evidence="9" id="KW-0233">DNA recombination</keyword>
<feature type="region of interest" description="Disordered" evidence="13">
    <location>
        <begin position="1"/>
        <end position="73"/>
    </location>
</feature>
<evidence type="ECO:0000256" key="5">
    <source>
        <dbReference type="ARBA" id="ARBA00022741"/>
    </source>
</evidence>
<dbReference type="PANTHER" id="PTHR19306:SF6">
    <property type="entry name" value="STRUCTURAL MAINTENANCE OF CHROMOSOMES PROTEIN 6"/>
    <property type="match status" value="1"/>
</dbReference>
<dbReference type="GO" id="GO:0003697">
    <property type="term" value="F:single-stranded DNA binding"/>
    <property type="evidence" value="ECO:0007669"/>
    <property type="project" value="TreeGrafter"/>
</dbReference>
<keyword evidence="11" id="KW-0539">Nucleus</keyword>
<dbReference type="eggNOG" id="KOG0250">
    <property type="taxonomic scope" value="Eukaryota"/>
</dbReference>
<dbReference type="SUPFAM" id="SSF52540">
    <property type="entry name" value="P-loop containing nucleoside triphosphate hydrolases"/>
    <property type="match status" value="1"/>
</dbReference>
<evidence type="ECO:0000256" key="9">
    <source>
        <dbReference type="ARBA" id="ARBA00023172"/>
    </source>
</evidence>
<evidence type="ECO:0000313" key="16">
    <source>
        <dbReference type="Proteomes" id="UP000001861"/>
    </source>
</evidence>
<dbReference type="GO" id="GO:0030915">
    <property type="term" value="C:Smc5-Smc6 complex"/>
    <property type="evidence" value="ECO:0007669"/>
    <property type="project" value="TreeGrafter"/>
</dbReference>
<evidence type="ECO:0000256" key="7">
    <source>
        <dbReference type="ARBA" id="ARBA00022840"/>
    </source>
</evidence>
<dbReference type="GO" id="GO:0000724">
    <property type="term" value="P:double-strand break repair via homologous recombination"/>
    <property type="evidence" value="ECO:0007669"/>
    <property type="project" value="TreeGrafter"/>
</dbReference>
<comment type="similarity">
    <text evidence="3">Belongs to the SMC family. SMC6 subfamily.</text>
</comment>
<dbReference type="FunCoup" id="A8NQ09">
    <property type="interactions" value="519"/>
</dbReference>
<dbReference type="GO" id="GO:0003684">
    <property type="term" value="F:damaged DNA binding"/>
    <property type="evidence" value="ECO:0007669"/>
    <property type="project" value="TreeGrafter"/>
</dbReference>
<comment type="caution">
    <text evidence="15">The sequence shown here is derived from an EMBL/GenBank/DDBJ whole genome shotgun (WGS) entry which is preliminary data.</text>
</comment>
<keyword evidence="7" id="KW-0067">ATP-binding</keyword>
<evidence type="ECO:0000256" key="1">
    <source>
        <dbReference type="ARBA" id="ARBA00004123"/>
    </source>
</evidence>
<gene>
    <name evidence="15" type="ORF">CC1G_05412</name>
</gene>
<evidence type="ECO:0000256" key="6">
    <source>
        <dbReference type="ARBA" id="ARBA00022763"/>
    </source>
</evidence>
<keyword evidence="10" id="KW-0234">DNA repair</keyword>
<evidence type="ECO:0000259" key="14">
    <source>
        <dbReference type="Pfam" id="PF02463"/>
    </source>
</evidence>
<evidence type="ECO:0000256" key="12">
    <source>
        <dbReference type="SAM" id="Coils"/>
    </source>
</evidence>
<dbReference type="STRING" id="240176.A8NQ09"/>
<dbReference type="InterPro" id="IPR027417">
    <property type="entry name" value="P-loop_NTPase"/>
</dbReference>
<keyword evidence="16" id="KW-1185">Reference proteome</keyword>
<feature type="compositionally biased region" description="Basic and acidic residues" evidence="13">
    <location>
        <begin position="17"/>
        <end position="26"/>
    </location>
</feature>
<evidence type="ECO:0000256" key="13">
    <source>
        <dbReference type="SAM" id="MobiDB-lite"/>
    </source>
</evidence>
<comment type="subcellular location">
    <subcellularLocation>
        <location evidence="2">Chromosome</location>
    </subcellularLocation>
    <subcellularLocation>
        <location evidence="1">Nucleus</location>
    </subcellularLocation>
</comment>
<dbReference type="GO" id="GO:0035861">
    <property type="term" value="C:site of double-strand break"/>
    <property type="evidence" value="ECO:0007669"/>
    <property type="project" value="TreeGrafter"/>
</dbReference>
<accession>A8NQ09</accession>
<dbReference type="RefSeq" id="XP_001835450.1">
    <property type="nucleotide sequence ID" value="XM_001835398.1"/>
</dbReference>
<keyword evidence="5" id="KW-0547">Nucleotide-binding</keyword>
<reference evidence="15 16" key="1">
    <citation type="journal article" date="2010" name="Proc. Natl. Acad. Sci. U.S.A.">
        <title>Insights into evolution of multicellular fungi from the assembled chromosomes of the mushroom Coprinopsis cinerea (Coprinus cinereus).</title>
        <authorList>
            <person name="Stajich J.E."/>
            <person name="Wilke S.K."/>
            <person name="Ahren D."/>
            <person name="Au C.H."/>
            <person name="Birren B.W."/>
            <person name="Borodovsky M."/>
            <person name="Burns C."/>
            <person name="Canback B."/>
            <person name="Casselton L.A."/>
            <person name="Cheng C.K."/>
            <person name="Deng J."/>
            <person name="Dietrich F.S."/>
            <person name="Fargo D.C."/>
            <person name="Farman M.L."/>
            <person name="Gathman A.C."/>
            <person name="Goldberg J."/>
            <person name="Guigo R."/>
            <person name="Hoegger P.J."/>
            <person name="Hooker J.B."/>
            <person name="Huggins A."/>
            <person name="James T.Y."/>
            <person name="Kamada T."/>
            <person name="Kilaru S."/>
            <person name="Kodira C."/>
            <person name="Kues U."/>
            <person name="Kupfer D."/>
            <person name="Kwan H.S."/>
            <person name="Lomsadze A."/>
            <person name="Li W."/>
            <person name="Lilly W.W."/>
            <person name="Ma L.J."/>
            <person name="Mackey A.J."/>
            <person name="Manning G."/>
            <person name="Martin F."/>
            <person name="Muraguchi H."/>
            <person name="Natvig D.O."/>
            <person name="Palmerini H."/>
            <person name="Ramesh M.A."/>
            <person name="Rehmeyer C.J."/>
            <person name="Roe B.A."/>
            <person name="Shenoy N."/>
            <person name="Stanke M."/>
            <person name="Ter-Hovhannisyan V."/>
            <person name="Tunlid A."/>
            <person name="Velagapudi R."/>
            <person name="Vision T.J."/>
            <person name="Zeng Q."/>
            <person name="Zolan M.E."/>
            <person name="Pukkila P.J."/>
        </authorList>
    </citation>
    <scope>NUCLEOTIDE SEQUENCE [LARGE SCALE GENOMIC DNA]</scope>
    <source>
        <strain evidence="16">Okayama-7 / 130 / ATCC MYA-4618 / FGSC 9003</strain>
    </source>
</reference>
<protein>
    <recommendedName>
        <fullName evidence="14">RecF/RecN/SMC N-terminal domain-containing protein</fullName>
    </recommendedName>
</protein>
<sequence>MVKRPAALSDSESEGDQASKRARTTDLSDDEDYENGTQGRSTQRKGKGKARAQDDNEGEGNQQGPRAAAVDADQEEIDAHFERENAEKLFQIIIRSEGTSQKGISEYGIIEAVHMVDFMCHEKLSFEFGPQINFIIGHNGSGKSAVLTALVIALGGKTAATGRGTGLKTFIREGRPWAEVTVKIKNQGSDAYKHDQYGNSIIITRRFTKDGSATWKIMSEHGKVISNKKDELSKICDHMNIQVDNPMNVLTQGTVPNSSRQFLSSSSSGDKYMFFLRGTQLFQLAEDYDECLENISKTYKLLQEKLKAIPDLKAKFEQSKRKYQEAEKAREHKQRLEDLKKELAWSHVAGKGKELTEKKMEIARLKSKIPKIQEKLTEAETEHSEWEARIKELEAEVDALGDQDLLAGRKANLTQEIKQNSSKLLGYSKDMKRMDEEIKTLNRKISENQAKLEEENAKLLANTQAQRDALDAEIQSVQEDIAKYERQLEEITQEKRDLDTKKRECQQKGHDLEKEKRELQNAIMSCDNLIRDAQRMAADKYVPYGHNIKDICQRIQGMNWYGDVPLGPLGLYVRAKDPARWGKLLRIQLGGFLMSFVITDARDRPQLSKLLKDYNNHNQIIISQKDIFDYSSGEPDQKYLTVLRALEISEPFVTRVLINQAAIERVVLNPERKALENQLLEIGGQQSGWSADLFTVRTYGQDGIVTNPIQDRRSNSLLLTGRDNASEIRHHEDERRRLEEKLRAKDQEMLGYKNQFGQAMKSLQELNKSETKIKDLRVRAQNKLASLQSEISTDFPSIIHHLKATIEEAESEKATLKQNFEEVMKNKAEVDEQQQGLQTQMNEVKQKLEEYAAKKAEYGEKISLAAIERVKKQQAAKHYGKKLEEAKEEVRQAEEQGDVLEQEYQNWTEAALKFCEEWPEPRSTEEVQRNIDSTKAALQEREKRQGASIDELAAQLAKDKDTLEKAQNDLQGLYDLNNALKSSMEARTHRWHEFRRHIALRTKLIFQYNLSRRGYYGKVIFKHSDQTLQLRVQTDDQAVQGSAEKDPKVLSGGEKSFSTICLLLSLWNAIGCPLRCLDEFDVFMDAVNRRISMKMMIETASASPDKQYILITPQDMTNIHIGSNVKVHRMQDPDRRQGRLRFGAAPSND</sequence>
<evidence type="ECO:0000256" key="11">
    <source>
        <dbReference type="ARBA" id="ARBA00023242"/>
    </source>
</evidence>
<dbReference type="InterPro" id="IPR003395">
    <property type="entry name" value="RecF/RecN/SMC_N"/>
</dbReference>
<proteinExistence type="inferred from homology"/>
<dbReference type="VEuPathDB" id="FungiDB:CC1G_05412"/>
<dbReference type="KEGG" id="cci:CC1G_05412"/>
<dbReference type="EMBL" id="AACS02000008">
    <property type="protein sequence ID" value="EAU86418.1"/>
    <property type="molecule type" value="Genomic_DNA"/>
</dbReference>
<feature type="domain" description="RecF/RecN/SMC N-terminal" evidence="14">
    <location>
        <begin position="119"/>
        <end position="1128"/>
    </location>
</feature>
<evidence type="ECO:0000256" key="10">
    <source>
        <dbReference type="ARBA" id="ARBA00023204"/>
    </source>
</evidence>
<dbReference type="Gene3D" id="1.10.287.1490">
    <property type="match status" value="1"/>
</dbReference>
<feature type="coiled-coil region" evidence="12">
    <location>
        <begin position="799"/>
        <end position="983"/>
    </location>
</feature>
<feature type="region of interest" description="Disordered" evidence="13">
    <location>
        <begin position="1130"/>
        <end position="1149"/>
    </location>
</feature>
<feature type="coiled-coil region" evidence="12">
    <location>
        <begin position="309"/>
        <end position="532"/>
    </location>
</feature>
<dbReference type="OMA" id="MCHDHFY"/>
<evidence type="ECO:0000256" key="8">
    <source>
        <dbReference type="ARBA" id="ARBA00023054"/>
    </source>
</evidence>
<keyword evidence="8 12" id="KW-0175">Coiled coil</keyword>
<dbReference type="GeneID" id="6011982"/>
<dbReference type="Pfam" id="PF02463">
    <property type="entry name" value="SMC_N"/>
    <property type="match status" value="1"/>
</dbReference>
<dbReference type="GO" id="GO:0005634">
    <property type="term" value="C:nucleus"/>
    <property type="evidence" value="ECO:0007669"/>
    <property type="project" value="UniProtKB-SubCell"/>
</dbReference>
<dbReference type="PANTHER" id="PTHR19306">
    <property type="entry name" value="STRUCTURAL MAINTENANCE OF CHROMOSOMES 5,6 SMC5, SMC6"/>
    <property type="match status" value="1"/>
</dbReference>
<evidence type="ECO:0000256" key="2">
    <source>
        <dbReference type="ARBA" id="ARBA00004286"/>
    </source>
</evidence>
<feature type="coiled-coil region" evidence="12">
    <location>
        <begin position="728"/>
        <end position="755"/>
    </location>
</feature>
<dbReference type="OrthoDB" id="10072614at2759"/>
<name>A8NQ09_COPC7</name>
<dbReference type="InParanoid" id="A8NQ09"/>
<keyword evidence="4" id="KW-0158">Chromosome</keyword>
<dbReference type="GO" id="GO:0005524">
    <property type="term" value="F:ATP binding"/>
    <property type="evidence" value="ECO:0007669"/>
    <property type="project" value="UniProtKB-KW"/>
</dbReference>
<keyword evidence="6" id="KW-0227">DNA damage</keyword>
<dbReference type="AlphaFoldDB" id="A8NQ09"/>
<evidence type="ECO:0000256" key="3">
    <source>
        <dbReference type="ARBA" id="ARBA00006793"/>
    </source>
</evidence>
<dbReference type="Proteomes" id="UP000001861">
    <property type="component" value="Unassembled WGS sequence"/>
</dbReference>
<evidence type="ECO:0000256" key="4">
    <source>
        <dbReference type="ARBA" id="ARBA00022454"/>
    </source>
</evidence>
<evidence type="ECO:0000313" key="15">
    <source>
        <dbReference type="EMBL" id="EAU86418.1"/>
    </source>
</evidence>
<dbReference type="Gene3D" id="3.40.50.300">
    <property type="entry name" value="P-loop containing nucleotide triphosphate hydrolases"/>
    <property type="match status" value="2"/>
</dbReference>